<dbReference type="AlphaFoldDB" id="A0A814K646"/>
<gene>
    <name evidence="3" type="ORF">JYZ213_LOCUS18468</name>
</gene>
<keyword evidence="2" id="KW-0460">Magnesium</keyword>
<dbReference type="InterPro" id="IPR029063">
    <property type="entry name" value="SAM-dependent_MTases_sf"/>
</dbReference>
<dbReference type="SUPFAM" id="SSF53335">
    <property type="entry name" value="S-adenosyl-L-methionine-dependent methyltransferases"/>
    <property type="match status" value="1"/>
</dbReference>
<proteinExistence type="predicted"/>
<dbReference type="EMBL" id="CAJNOG010000180">
    <property type="protein sequence ID" value="CAF1047079.1"/>
    <property type="molecule type" value="Genomic_DNA"/>
</dbReference>
<dbReference type="PANTHER" id="PTHR31009">
    <property type="entry name" value="S-ADENOSYL-L-METHIONINE:CARBOXYL METHYLTRANSFERASE FAMILY PROTEIN"/>
    <property type="match status" value="1"/>
</dbReference>
<name>A0A814K646_9BILA</name>
<keyword evidence="1" id="KW-0479">Metal-binding</keyword>
<comment type="caution">
    <text evidence="3">The sequence shown here is derived from an EMBL/GenBank/DDBJ whole genome shotgun (WGS) entry which is preliminary data.</text>
</comment>
<reference evidence="3" key="1">
    <citation type="submission" date="2021-02" db="EMBL/GenBank/DDBJ databases">
        <authorList>
            <person name="Nowell W R."/>
        </authorList>
    </citation>
    <scope>NUCLEOTIDE SEQUENCE</scope>
</reference>
<dbReference type="Pfam" id="PF03492">
    <property type="entry name" value="Methyltransf_7"/>
    <property type="match status" value="1"/>
</dbReference>
<evidence type="ECO:0008006" key="5">
    <source>
        <dbReference type="Google" id="ProtNLM"/>
    </source>
</evidence>
<evidence type="ECO:0000313" key="4">
    <source>
        <dbReference type="Proteomes" id="UP000663845"/>
    </source>
</evidence>
<protein>
    <recommendedName>
        <fullName evidence="5">SAM dependent carboxyl methyltransferase</fullName>
    </recommendedName>
</protein>
<dbReference type="InterPro" id="IPR005299">
    <property type="entry name" value="MeTrfase_7"/>
</dbReference>
<dbReference type="Proteomes" id="UP000663845">
    <property type="component" value="Unassembled WGS sequence"/>
</dbReference>
<sequence>METSNVMKQNQHYNLKSTPQLTAIQKSFSYIQKAVEEHRTKFNSTDIFFIVDYGCAQGANSFIAIQAIIKALTQKYGLTIENQISVIYNDLPQNDWSAVFQVVSQSSVTSLASGKSFYQQILPSNSVQFGYTSTAIHWVPKKPCNLQQHCFALGGKSSAEELKIWSTQAAEDYSLFLQHRSSELKEGAVLVSVTLSRNSSNDTGNLPIYHNLYRSAMTVLDQDELLNYNVLVYYRSLEEQTDPILLKELNFELICADLHLLPHPIYEEYHSKSIDFEEFIEKYTQCIRSWSESSLLRCLRKDRTKEEQMKINEEFWNEFRNGIRLQGAEPFKHNPYRSYIVLRKL</sequence>
<accession>A0A814K646</accession>
<dbReference type="GO" id="GO:0046872">
    <property type="term" value="F:metal ion binding"/>
    <property type="evidence" value="ECO:0007669"/>
    <property type="project" value="UniProtKB-KW"/>
</dbReference>
<dbReference type="GO" id="GO:0008168">
    <property type="term" value="F:methyltransferase activity"/>
    <property type="evidence" value="ECO:0007669"/>
    <property type="project" value="InterPro"/>
</dbReference>
<dbReference type="Gene3D" id="1.10.1200.270">
    <property type="entry name" value="Methyltransferase, alpha-helical capping domain"/>
    <property type="match status" value="1"/>
</dbReference>
<dbReference type="Gene3D" id="3.40.50.150">
    <property type="entry name" value="Vaccinia Virus protein VP39"/>
    <property type="match status" value="1"/>
</dbReference>
<evidence type="ECO:0000313" key="3">
    <source>
        <dbReference type="EMBL" id="CAF1047079.1"/>
    </source>
</evidence>
<dbReference type="InterPro" id="IPR042086">
    <property type="entry name" value="MeTrfase_capping"/>
</dbReference>
<evidence type="ECO:0000256" key="1">
    <source>
        <dbReference type="ARBA" id="ARBA00022723"/>
    </source>
</evidence>
<evidence type="ECO:0000256" key="2">
    <source>
        <dbReference type="ARBA" id="ARBA00022842"/>
    </source>
</evidence>
<organism evidence="3 4">
    <name type="scientific">Adineta steineri</name>
    <dbReference type="NCBI Taxonomy" id="433720"/>
    <lineage>
        <taxon>Eukaryota</taxon>
        <taxon>Metazoa</taxon>
        <taxon>Spiralia</taxon>
        <taxon>Gnathifera</taxon>
        <taxon>Rotifera</taxon>
        <taxon>Eurotatoria</taxon>
        <taxon>Bdelloidea</taxon>
        <taxon>Adinetida</taxon>
        <taxon>Adinetidae</taxon>
        <taxon>Adineta</taxon>
    </lineage>
</organism>